<keyword evidence="2" id="KW-1185">Reference proteome</keyword>
<dbReference type="Proteomes" id="UP000651271">
    <property type="component" value="Unassembled WGS sequence"/>
</dbReference>
<evidence type="ECO:0008006" key="3">
    <source>
        <dbReference type="Google" id="ProtNLM"/>
    </source>
</evidence>
<proteinExistence type="predicted"/>
<protein>
    <recommendedName>
        <fullName evidence="3">Lipoprotein</fullName>
    </recommendedName>
</protein>
<evidence type="ECO:0000313" key="2">
    <source>
        <dbReference type="Proteomes" id="UP000651271"/>
    </source>
</evidence>
<reference evidence="1 2" key="1">
    <citation type="submission" date="2020-08" db="EMBL/GenBank/DDBJ databases">
        <title>Sphingobacterium sp. DN04309 isolated from aquaculture water.</title>
        <authorList>
            <person name="Zhang M."/>
        </authorList>
    </citation>
    <scope>NUCLEOTIDE SEQUENCE [LARGE SCALE GENOMIC DNA]</scope>
    <source>
        <strain evidence="1 2">DN04309</strain>
    </source>
</reference>
<comment type="caution">
    <text evidence="1">The sequence shown here is derived from an EMBL/GenBank/DDBJ whole genome shotgun (WGS) entry which is preliminary data.</text>
</comment>
<evidence type="ECO:0000313" key="1">
    <source>
        <dbReference type="EMBL" id="MBD1429078.1"/>
    </source>
</evidence>
<dbReference type="EMBL" id="JACOIJ010000007">
    <property type="protein sequence ID" value="MBD1429078.1"/>
    <property type="molecule type" value="Genomic_DNA"/>
</dbReference>
<gene>
    <name evidence="1" type="ORF">H8B04_05780</name>
</gene>
<name>A0ABR7YCN7_9SPHI</name>
<accession>A0ABR7YCN7</accession>
<sequence length="192" mass="21963">MRILILVLFIPLLLSCNMDNKSITNNDSHVSDLQFYFSTGNEFIRLISKDSSMILYEFHANVGLIRKCVLNPVGKEIPNCEIYISDNLLLKDYVVHDRLVENLSEIIQYHNNNSERIDSLKFWQAVSVFLDTVTIVLPKDKFLVDQTYSSSSVDQSLVIDAINFTRNTAIHKSGIPKLFFDVIIDRNGSKIC</sequence>
<organism evidence="1 2">
    <name type="scientific">Sphingobacterium litopenaei</name>
    <dbReference type="NCBI Taxonomy" id="2763500"/>
    <lineage>
        <taxon>Bacteria</taxon>
        <taxon>Pseudomonadati</taxon>
        <taxon>Bacteroidota</taxon>
        <taxon>Sphingobacteriia</taxon>
        <taxon>Sphingobacteriales</taxon>
        <taxon>Sphingobacteriaceae</taxon>
        <taxon>Sphingobacterium</taxon>
    </lineage>
</organism>
<dbReference type="PROSITE" id="PS51257">
    <property type="entry name" value="PROKAR_LIPOPROTEIN"/>
    <property type="match status" value="1"/>
</dbReference>